<evidence type="ECO:0000256" key="1">
    <source>
        <dbReference type="ARBA" id="ARBA00004141"/>
    </source>
</evidence>
<feature type="transmembrane region" description="Helical" evidence="16">
    <location>
        <begin position="833"/>
        <end position="854"/>
    </location>
</feature>
<feature type="domain" description="P-type ATPase C-terminal" evidence="19">
    <location>
        <begin position="802"/>
        <end position="1004"/>
    </location>
</feature>
<feature type="transmembrane region" description="Helical" evidence="16">
    <location>
        <begin position="955"/>
        <end position="975"/>
    </location>
</feature>
<dbReference type="Pfam" id="PF16209">
    <property type="entry name" value="PhoLip_ATPase_N"/>
    <property type="match status" value="1"/>
</dbReference>
<dbReference type="EC" id="7.6.2.1" evidence="16"/>
<keyword evidence="4 16" id="KW-0812">Transmembrane</keyword>
<keyword evidence="5 15" id="KW-0479">Metal-binding</keyword>
<feature type="binding site" evidence="14">
    <location>
        <position position="779"/>
    </location>
    <ligand>
        <name>ATP</name>
        <dbReference type="ChEBI" id="CHEBI:30616"/>
    </ligand>
</feature>
<dbReference type="RefSeq" id="XP_004032064.1">
    <property type="nucleotide sequence ID" value="XM_004032016.1"/>
</dbReference>
<feature type="transmembrane region" description="Helical" evidence="16">
    <location>
        <begin position="987"/>
        <end position="1006"/>
    </location>
</feature>
<evidence type="ECO:0000256" key="10">
    <source>
        <dbReference type="ARBA" id="ARBA00022989"/>
    </source>
</evidence>
<evidence type="ECO:0000256" key="2">
    <source>
        <dbReference type="ARBA" id="ARBA00004308"/>
    </source>
</evidence>
<evidence type="ECO:0000313" key="21">
    <source>
        <dbReference type="Proteomes" id="UP000008983"/>
    </source>
</evidence>
<dbReference type="Gene3D" id="3.40.50.1000">
    <property type="entry name" value="HAD superfamily/HAD-like"/>
    <property type="match status" value="1"/>
</dbReference>
<feature type="domain" description="P-type ATPase N-terminal" evidence="18">
    <location>
        <begin position="13"/>
        <end position="80"/>
    </location>
</feature>
<dbReference type="STRING" id="857967.G0QWD0"/>
<feature type="transmembrane region" description="Helical" evidence="16">
    <location>
        <begin position="866"/>
        <end position="884"/>
    </location>
</feature>
<accession>G0QWD0</accession>
<dbReference type="GeneID" id="14906588"/>
<dbReference type="InterPro" id="IPR001757">
    <property type="entry name" value="P_typ_ATPase"/>
</dbReference>
<gene>
    <name evidence="20" type="ORF">IMG5_131030</name>
</gene>
<reference evidence="20 21" key="1">
    <citation type="submission" date="2011-07" db="EMBL/GenBank/DDBJ databases">
        <authorList>
            <person name="Coyne R."/>
            <person name="Brami D."/>
            <person name="Johnson J."/>
            <person name="Hostetler J."/>
            <person name="Hannick L."/>
            <person name="Clark T."/>
            <person name="Cassidy-Hanley D."/>
            <person name="Inman J."/>
        </authorList>
    </citation>
    <scope>NUCLEOTIDE SEQUENCE [LARGE SCALE GENOMIC DNA]</scope>
    <source>
        <strain evidence="20 21">G5</strain>
    </source>
</reference>
<dbReference type="InterPro" id="IPR059000">
    <property type="entry name" value="ATPase_P-type_domA"/>
</dbReference>
<protein>
    <recommendedName>
        <fullName evidence="16">Phospholipid-transporting ATPase</fullName>
        <ecNumber evidence="16">7.6.2.1</ecNumber>
    </recommendedName>
</protein>
<keyword evidence="7 14" id="KW-0067">ATP-binding</keyword>
<evidence type="ECO:0000256" key="4">
    <source>
        <dbReference type="ARBA" id="ARBA00022692"/>
    </source>
</evidence>
<comment type="subcellular location">
    <subcellularLocation>
        <location evidence="2">Endomembrane system</location>
    </subcellularLocation>
    <subcellularLocation>
        <location evidence="1 16">Membrane</location>
        <topology evidence="1 16">Multi-pass membrane protein</topology>
    </subcellularLocation>
</comment>
<dbReference type="OrthoDB" id="377733at2759"/>
<dbReference type="eggNOG" id="KOG0206">
    <property type="taxonomic scope" value="Eukaryota"/>
</dbReference>
<dbReference type="InterPro" id="IPR023298">
    <property type="entry name" value="ATPase_P-typ_TM_dom_sf"/>
</dbReference>
<comment type="catalytic activity">
    <reaction evidence="12 16">
        <text>ATP + H2O + phospholipidSide 1 = ADP + phosphate + phospholipidSide 2.</text>
        <dbReference type="EC" id="7.6.2.1"/>
    </reaction>
</comment>
<dbReference type="InParanoid" id="G0QWD0"/>
<feature type="binding site" evidence="14">
    <location>
        <position position="394"/>
    </location>
    <ligand>
        <name>ATP</name>
        <dbReference type="ChEBI" id="CHEBI:30616"/>
    </ligand>
</feature>
<keyword evidence="6 14" id="KW-0547">Nucleotide-binding</keyword>
<dbReference type="InterPro" id="IPR008250">
    <property type="entry name" value="ATPase_P-typ_transduc_dom_A_sf"/>
</dbReference>
<sequence length="1061" mass="122992">MRTQKQESNKITVYLNNRLQNQQNSLYFTNEIRTSKYTWWNFAPKSLILQFMRAANLYFLSATIVQCINIISPLSPFSAIGPLVLVLCVSLSREAIEDYKRHRNDDIVNDQICYVFNNKNFVSIKWKDIQIGDIIKINNGQIIPSDILLITSSDENGIAFVETSNLDGENNLKSKYSLEQINKFGREYPLIDFKGHLVCEKPNNRVHNFKGIIYIDENQSHPLILNNNNILLSGCTLKNTEWVVGMVVYSGMNTKIMQNQGQVKQKVTDVEKILNNIIIITFIIQTILCLISSILSVNHYYLYYESSNDQKYILFDPEVQGILIYFTYFLLLNSLIPISLIISLEVVKVIQATTIEFDSEMVYYNEGIKYPIKVINTLIHEDLGKIEYIFTDKTGTLTCNNMIFKYAIIGRNEHSDSELKSLFSKIDESDQFHNGEEYKEFYDFWLCIILCHDVVVEEKQEKIQFQGSSPDEVCLVEAAAKYNFKFLKRTSNQIFIKVGGEVLTYKLLQKIDFTSERKRMSIIIQGINDDKIIIYTKGADSFLMQNLSNFTSQEQIQIVQQSLQKYSQKGLRTLCLGKKEIPQKVYEDWLQQYNRSIFFVITKIKKQQKLENQIENGFELLGATAVEDKLQDGVPQTLQKLHQANIKVWMLTGDKLETSENIGYLCNLLTKQTKVFKIQIENTSQIKLNNQMKDIETDQKILNSKKPSKNYRKFAIIIQGDAISFIFSNQNSKQEFLNLIQECHTVICCRSTPTQKALIVKFIKINLRKTVLAIGDGGNDVNMIQEADIGVGIIGKEGNQAALSSDYYFGQFRFLQRLLFVHGRWNLLRTSYFLNYFIFKNIVFTLQQFFFGFYSGFSGQTFWEDGYLLNFNSIITAIAPVYFASFEQDVNSYESEHIQGLLPKLYKRQKTKKAFSYKTFLVWFSMGVVLSVFTFFFVLYSYQNFSININGKNDGIWQLSISCFFCTVGVVWAVNFLDTKYWTPLTFIAYILGTVVLFFPSFAYVWDQFEGPLYCFFIKEQQLIICKKRVDYNAIYSLVLNLRIGFKQGKTTQENKKIKVQ</sequence>
<dbReference type="GO" id="GO:0016887">
    <property type="term" value="F:ATP hydrolysis activity"/>
    <property type="evidence" value="ECO:0007669"/>
    <property type="project" value="InterPro"/>
</dbReference>
<dbReference type="InterPro" id="IPR044492">
    <property type="entry name" value="P_typ_ATPase_HD_dom"/>
</dbReference>
<keyword evidence="20" id="KW-0378">Hydrolase</keyword>
<feature type="transmembrane region" description="Helical" evidence="16">
    <location>
        <begin position="322"/>
        <end position="342"/>
    </location>
</feature>
<dbReference type="GO" id="GO:0045332">
    <property type="term" value="P:phospholipid translocation"/>
    <property type="evidence" value="ECO:0007669"/>
    <property type="project" value="TreeGrafter"/>
</dbReference>
<dbReference type="Pfam" id="PF00122">
    <property type="entry name" value="E1-E2_ATPase"/>
    <property type="match status" value="1"/>
</dbReference>
<evidence type="ECO:0000256" key="12">
    <source>
        <dbReference type="ARBA" id="ARBA00034036"/>
    </source>
</evidence>
<keyword evidence="10 16" id="KW-1133">Transmembrane helix</keyword>
<comment type="cofactor">
    <cofactor evidence="15">
        <name>Mg(2+)</name>
        <dbReference type="ChEBI" id="CHEBI:18420"/>
    </cofactor>
</comment>
<dbReference type="PROSITE" id="PS00154">
    <property type="entry name" value="ATPASE_E1_E2"/>
    <property type="match status" value="1"/>
</dbReference>
<dbReference type="SFLD" id="SFLDF00027">
    <property type="entry name" value="p-type_atpase"/>
    <property type="match status" value="1"/>
</dbReference>
<evidence type="ECO:0000259" key="18">
    <source>
        <dbReference type="Pfam" id="PF16209"/>
    </source>
</evidence>
<feature type="binding site" evidence="15">
    <location>
        <position position="392"/>
    </location>
    <ligand>
        <name>Mg(2+)</name>
        <dbReference type="ChEBI" id="CHEBI:18420"/>
    </ligand>
</feature>
<dbReference type="SUPFAM" id="SSF81665">
    <property type="entry name" value="Calcium ATPase, transmembrane domain M"/>
    <property type="match status" value="1"/>
</dbReference>
<feature type="binding site" evidence="14">
    <location>
        <position position="652"/>
    </location>
    <ligand>
        <name>ATP</name>
        <dbReference type="ChEBI" id="CHEBI:30616"/>
    </ligand>
</feature>
<feature type="binding site" evidence="14">
    <location>
        <position position="537"/>
    </location>
    <ligand>
        <name>ATP</name>
        <dbReference type="ChEBI" id="CHEBI:30616"/>
    </ligand>
</feature>
<dbReference type="InterPro" id="IPR006539">
    <property type="entry name" value="P-type_ATPase_IV"/>
</dbReference>
<feature type="binding site" evidence="14">
    <location>
        <position position="780"/>
    </location>
    <ligand>
        <name>ATP</name>
        <dbReference type="ChEBI" id="CHEBI:30616"/>
    </ligand>
</feature>
<name>G0QWD0_ICHMU</name>
<dbReference type="GO" id="GO:0005524">
    <property type="term" value="F:ATP binding"/>
    <property type="evidence" value="ECO:0007669"/>
    <property type="project" value="UniProtKB-UniRule"/>
</dbReference>
<dbReference type="PRINTS" id="PR00119">
    <property type="entry name" value="CATATPASE"/>
</dbReference>
<evidence type="ECO:0000256" key="3">
    <source>
        <dbReference type="ARBA" id="ARBA00008109"/>
    </source>
</evidence>
<evidence type="ECO:0000256" key="16">
    <source>
        <dbReference type="RuleBase" id="RU362033"/>
    </source>
</evidence>
<feature type="transmembrane region" description="Helical" evidence="16">
    <location>
        <begin position="920"/>
        <end position="943"/>
    </location>
</feature>
<feature type="binding site" evidence="14">
    <location>
        <position position="750"/>
    </location>
    <ligand>
        <name>ATP</name>
        <dbReference type="ChEBI" id="CHEBI:30616"/>
    </ligand>
</feature>
<keyword evidence="8 15" id="KW-0460">Magnesium</keyword>
<dbReference type="SFLD" id="SFLDG00002">
    <property type="entry name" value="C1.7:_P-type_atpase_like"/>
    <property type="match status" value="1"/>
</dbReference>
<evidence type="ECO:0000256" key="8">
    <source>
        <dbReference type="ARBA" id="ARBA00022842"/>
    </source>
</evidence>
<evidence type="ECO:0000256" key="13">
    <source>
        <dbReference type="PIRSR" id="PIRSR606539-1"/>
    </source>
</evidence>
<dbReference type="SUPFAM" id="SSF81653">
    <property type="entry name" value="Calcium ATPase, transduction domain A"/>
    <property type="match status" value="1"/>
</dbReference>
<dbReference type="OMA" id="HGRWNLY"/>
<organism evidence="20 21">
    <name type="scientific">Ichthyophthirius multifiliis</name>
    <name type="common">White spot disease agent</name>
    <name type="synonym">Ich</name>
    <dbReference type="NCBI Taxonomy" id="5932"/>
    <lineage>
        <taxon>Eukaryota</taxon>
        <taxon>Sar</taxon>
        <taxon>Alveolata</taxon>
        <taxon>Ciliophora</taxon>
        <taxon>Intramacronucleata</taxon>
        <taxon>Oligohymenophorea</taxon>
        <taxon>Hymenostomatida</taxon>
        <taxon>Ophryoglenina</taxon>
        <taxon>Ichthyophthirius</taxon>
    </lineage>
</organism>
<feature type="binding site" evidence="14">
    <location>
        <position position="472"/>
    </location>
    <ligand>
        <name>ATP</name>
        <dbReference type="ChEBI" id="CHEBI:30616"/>
    </ligand>
</feature>
<dbReference type="Pfam" id="PF08282">
    <property type="entry name" value="Hydrolase_3"/>
    <property type="match status" value="1"/>
</dbReference>
<feature type="binding site" evidence="15">
    <location>
        <position position="776"/>
    </location>
    <ligand>
        <name>Mg(2+)</name>
        <dbReference type="ChEBI" id="CHEBI:18420"/>
    </ligand>
</feature>
<dbReference type="FunFam" id="3.40.50.1000:FF:000014">
    <property type="entry name" value="Phospholipid-transporting ATPase"/>
    <property type="match status" value="1"/>
</dbReference>
<dbReference type="GO" id="GO:0000287">
    <property type="term" value="F:magnesium ion binding"/>
    <property type="evidence" value="ECO:0007669"/>
    <property type="project" value="UniProtKB-UniRule"/>
</dbReference>
<feature type="binding site" evidence="14">
    <location>
        <position position="653"/>
    </location>
    <ligand>
        <name>ATP</name>
        <dbReference type="ChEBI" id="CHEBI:30616"/>
    </ligand>
</feature>
<keyword evidence="9 16" id="KW-1278">Translocase</keyword>
<feature type="binding site" evidence="14">
    <location>
        <position position="756"/>
    </location>
    <ligand>
        <name>ATP</name>
        <dbReference type="ChEBI" id="CHEBI:30616"/>
    </ligand>
</feature>
<dbReference type="Pfam" id="PF13246">
    <property type="entry name" value="Cation_ATPase"/>
    <property type="match status" value="1"/>
</dbReference>
<feature type="binding site" evidence="14">
    <location>
        <position position="654"/>
    </location>
    <ligand>
        <name>ATP</name>
        <dbReference type="ChEBI" id="CHEBI:30616"/>
    </ligand>
</feature>
<feature type="binding site" evidence="14">
    <location>
        <position position="392"/>
    </location>
    <ligand>
        <name>ATP</name>
        <dbReference type="ChEBI" id="CHEBI:30616"/>
    </ligand>
</feature>
<dbReference type="AlphaFoldDB" id="G0QWD0"/>
<dbReference type="SUPFAM" id="SSF56784">
    <property type="entry name" value="HAD-like"/>
    <property type="match status" value="1"/>
</dbReference>
<dbReference type="GO" id="GO:0005886">
    <property type="term" value="C:plasma membrane"/>
    <property type="evidence" value="ECO:0007669"/>
    <property type="project" value="TreeGrafter"/>
</dbReference>
<evidence type="ECO:0000256" key="9">
    <source>
        <dbReference type="ARBA" id="ARBA00022967"/>
    </source>
</evidence>
<dbReference type="PANTHER" id="PTHR24092:SF218">
    <property type="entry name" value="PHOSPHOLIPID-TRANSPORTING ATPASE"/>
    <property type="match status" value="1"/>
</dbReference>
<feature type="binding site" evidence="14">
    <location>
        <position position="572"/>
    </location>
    <ligand>
        <name>ATP</name>
        <dbReference type="ChEBI" id="CHEBI:30616"/>
    </ligand>
</feature>
<comment type="similarity">
    <text evidence="3 16">Belongs to the cation transport ATPase (P-type) (TC 3.A.3) family. Type IV subfamily.</text>
</comment>
<proteinExistence type="inferred from homology"/>
<feature type="binding site" evidence="15">
    <location>
        <position position="780"/>
    </location>
    <ligand>
        <name>Mg(2+)</name>
        <dbReference type="ChEBI" id="CHEBI:18420"/>
    </ligand>
</feature>
<keyword evidence="21" id="KW-1185">Reference proteome</keyword>
<feature type="transmembrane region" description="Helical" evidence="16">
    <location>
        <begin position="273"/>
        <end position="302"/>
    </location>
</feature>
<dbReference type="SUPFAM" id="SSF81660">
    <property type="entry name" value="Metal cation-transporting ATPase, ATP-binding domain N"/>
    <property type="match status" value="1"/>
</dbReference>
<dbReference type="GO" id="GO:0140326">
    <property type="term" value="F:ATPase-coupled intramembrane lipid transporter activity"/>
    <property type="evidence" value="ECO:0007669"/>
    <property type="project" value="UniProtKB-EC"/>
</dbReference>
<feature type="binding site" evidence="14">
    <location>
        <position position="393"/>
    </location>
    <ligand>
        <name>ATP</name>
        <dbReference type="ChEBI" id="CHEBI:30616"/>
    </ligand>
</feature>
<feature type="active site" description="4-aspartylphosphate intermediate" evidence="13">
    <location>
        <position position="392"/>
    </location>
</feature>
<evidence type="ECO:0000256" key="14">
    <source>
        <dbReference type="PIRSR" id="PIRSR606539-2"/>
    </source>
</evidence>
<evidence type="ECO:0000259" key="17">
    <source>
        <dbReference type="Pfam" id="PF00122"/>
    </source>
</evidence>
<dbReference type="Proteomes" id="UP000008983">
    <property type="component" value="Unassembled WGS sequence"/>
</dbReference>
<evidence type="ECO:0000256" key="6">
    <source>
        <dbReference type="ARBA" id="ARBA00022741"/>
    </source>
</evidence>
<evidence type="ECO:0000256" key="7">
    <source>
        <dbReference type="ARBA" id="ARBA00022840"/>
    </source>
</evidence>
<dbReference type="InterPro" id="IPR018303">
    <property type="entry name" value="ATPase_P-typ_P_site"/>
</dbReference>
<evidence type="ECO:0000256" key="11">
    <source>
        <dbReference type="ARBA" id="ARBA00023136"/>
    </source>
</evidence>
<dbReference type="Gene3D" id="3.40.1110.10">
    <property type="entry name" value="Calcium-transporting ATPase, cytoplasmic domain N"/>
    <property type="match status" value="1"/>
</dbReference>
<evidence type="ECO:0000259" key="19">
    <source>
        <dbReference type="Pfam" id="PF16212"/>
    </source>
</evidence>
<dbReference type="InterPro" id="IPR032631">
    <property type="entry name" value="P-type_ATPase_N"/>
</dbReference>
<dbReference type="PANTHER" id="PTHR24092">
    <property type="entry name" value="PROBABLE PHOSPHOLIPID-TRANSPORTING ATPASE"/>
    <property type="match status" value="1"/>
</dbReference>
<evidence type="ECO:0000313" key="20">
    <source>
        <dbReference type="EMBL" id="EGR30477.1"/>
    </source>
</evidence>
<dbReference type="NCBIfam" id="TIGR01494">
    <property type="entry name" value="ATPase_P-type"/>
    <property type="match status" value="1"/>
</dbReference>
<evidence type="ECO:0000256" key="5">
    <source>
        <dbReference type="ARBA" id="ARBA00022723"/>
    </source>
</evidence>
<dbReference type="Pfam" id="PF16212">
    <property type="entry name" value="PhoLip_ATPase_C"/>
    <property type="match status" value="1"/>
</dbReference>
<dbReference type="Gene3D" id="2.70.150.10">
    <property type="entry name" value="Calcium-transporting ATPase, cytoplasmic transduction domain A"/>
    <property type="match status" value="1"/>
</dbReference>
<feature type="binding site" evidence="14">
    <location>
        <position position="513"/>
    </location>
    <ligand>
        <name>ATP</name>
        <dbReference type="ChEBI" id="CHEBI:30616"/>
    </ligand>
</feature>
<keyword evidence="11 16" id="KW-0472">Membrane</keyword>
<dbReference type="InterPro" id="IPR023214">
    <property type="entry name" value="HAD_sf"/>
</dbReference>
<feature type="binding site" evidence="15">
    <location>
        <position position="394"/>
    </location>
    <ligand>
        <name>Mg(2+)</name>
        <dbReference type="ChEBI" id="CHEBI:18420"/>
    </ligand>
</feature>
<dbReference type="InterPro" id="IPR032630">
    <property type="entry name" value="P_typ_ATPase_c"/>
</dbReference>
<dbReference type="SFLD" id="SFLDS00003">
    <property type="entry name" value="Haloacid_Dehalogenase"/>
    <property type="match status" value="1"/>
</dbReference>
<evidence type="ECO:0000256" key="15">
    <source>
        <dbReference type="PIRSR" id="PIRSR606539-3"/>
    </source>
</evidence>
<dbReference type="NCBIfam" id="TIGR01652">
    <property type="entry name" value="ATPase-Plipid"/>
    <property type="match status" value="1"/>
</dbReference>
<dbReference type="InterPro" id="IPR036412">
    <property type="entry name" value="HAD-like_sf"/>
</dbReference>
<dbReference type="EMBL" id="GL983988">
    <property type="protein sequence ID" value="EGR30477.1"/>
    <property type="molecule type" value="Genomic_DNA"/>
</dbReference>
<dbReference type="InterPro" id="IPR023299">
    <property type="entry name" value="ATPase_P-typ_cyto_dom_N"/>
</dbReference>
<feature type="domain" description="P-type ATPase A" evidence="17">
    <location>
        <begin position="112"/>
        <end position="258"/>
    </location>
</feature>